<evidence type="ECO:0000313" key="3">
    <source>
        <dbReference type="EMBL" id="CAF4494983.1"/>
    </source>
</evidence>
<feature type="chain" id="PRO_5035692841" evidence="1">
    <location>
        <begin position="30"/>
        <end position="184"/>
    </location>
</feature>
<dbReference type="Proteomes" id="UP000663862">
    <property type="component" value="Unassembled WGS sequence"/>
</dbReference>
<organism evidence="2 4">
    <name type="scientific">Rotaria socialis</name>
    <dbReference type="NCBI Taxonomy" id="392032"/>
    <lineage>
        <taxon>Eukaryota</taxon>
        <taxon>Metazoa</taxon>
        <taxon>Spiralia</taxon>
        <taxon>Gnathifera</taxon>
        <taxon>Rotifera</taxon>
        <taxon>Eurotatoria</taxon>
        <taxon>Bdelloidea</taxon>
        <taxon>Philodinida</taxon>
        <taxon>Philodinidae</taxon>
        <taxon>Rotaria</taxon>
    </lineage>
</organism>
<dbReference type="EMBL" id="CAJOBQ010001528">
    <property type="protein sequence ID" value="CAF4494983.1"/>
    <property type="molecule type" value="Genomic_DNA"/>
</dbReference>
<sequence>MYFFGLKTNAIVYTQLLFIALSFFNQANGRVIEEHDPEITTLPNIHGLSSRGIPVHEEFTSMPTTTNKVIPSEVPFDLVSTQNVLEVKVNELSPPHEFDDQEPHPDTELLEIQQRPSRPVQMFGMNSMMAKLPTEDSNYAIHPTEPYMLEDSFYPPEHIHSYGMLTPKQSYFFDDFNGNYDEYY</sequence>
<name>A0A819A2Y3_9BILA</name>
<evidence type="ECO:0000313" key="4">
    <source>
        <dbReference type="Proteomes" id="UP000663869"/>
    </source>
</evidence>
<protein>
    <submittedName>
        <fullName evidence="2">Uncharacterized protein</fullName>
    </submittedName>
</protein>
<gene>
    <name evidence="2" type="ORF">FME351_LOCUS32353</name>
    <name evidence="3" type="ORF">TSG867_LOCUS20612</name>
</gene>
<evidence type="ECO:0000256" key="1">
    <source>
        <dbReference type="SAM" id="SignalP"/>
    </source>
</evidence>
<accession>A0A819A2Y3</accession>
<dbReference type="AlphaFoldDB" id="A0A819A2Y3"/>
<dbReference type="Proteomes" id="UP000663869">
    <property type="component" value="Unassembled WGS sequence"/>
</dbReference>
<feature type="signal peptide" evidence="1">
    <location>
        <begin position="1"/>
        <end position="29"/>
    </location>
</feature>
<reference evidence="2" key="1">
    <citation type="submission" date="2021-02" db="EMBL/GenBank/DDBJ databases">
        <authorList>
            <person name="Nowell W R."/>
        </authorList>
    </citation>
    <scope>NUCLEOTIDE SEQUENCE</scope>
</reference>
<evidence type="ECO:0000313" key="2">
    <source>
        <dbReference type="EMBL" id="CAF3778109.1"/>
    </source>
</evidence>
<proteinExistence type="predicted"/>
<keyword evidence="1" id="KW-0732">Signal</keyword>
<comment type="caution">
    <text evidence="2">The sequence shown here is derived from an EMBL/GenBank/DDBJ whole genome shotgun (WGS) entry which is preliminary data.</text>
</comment>
<dbReference type="EMBL" id="CAJNYU010004617">
    <property type="protein sequence ID" value="CAF3778109.1"/>
    <property type="molecule type" value="Genomic_DNA"/>
</dbReference>